<feature type="non-terminal residue" evidence="3">
    <location>
        <position position="202"/>
    </location>
</feature>
<dbReference type="InterPro" id="IPR045851">
    <property type="entry name" value="AMP-bd_C_sf"/>
</dbReference>
<feature type="domain" description="AMP-binding enzyme C-terminal" evidence="2">
    <location>
        <begin position="167"/>
        <end position="200"/>
    </location>
</feature>
<keyword evidence="4" id="KW-1185">Reference proteome</keyword>
<accession>A0A0A0BKF7</accession>
<comment type="caution">
    <text evidence="3">The sequence shown here is derived from an EMBL/GenBank/DDBJ whole genome shotgun (WGS) entry which is preliminary data.</text>
</comment>
<evidence type="ECO:0000313" key="4">
    <source>
        <dbReference type="Proteomes" id="UP000054314"/>
    </source>
</evidence>
<organism evidence="3 4">
    <name type="scientific">Cellulomonas bogoriensis 69B4 = DSM 16987</name>
    <dbReference type="NCBI Taxonomy" id="1386082"/>
    <lineage>
        <taxon>Bacteria</taxon>
        <taxon>Bacillati</taxon>
        <taxon>Actinomycetota</taxon>
        <taxon>Actinomycetes</taxon>
        <taxon>Micrococcales</taxon>
        <taxon>Cellulomonadaceae</taxon>
        <taxon>Cellulomonas</taxon>
    </lineage>
</organism>
<dbReference type="AlphaFoldDB" id="A0A0A0BKF7"/>
<protein>
    <submittedName>
        <fullName evidence="3">AMP-dependent synthetase</fullName>
    </submittedName>
</protein>
<dbReference type="InterPro" id="IPR000873">
    <property type="entry name" value="AMP-dep_synth/lig_dom"/>
</dbReference>
<dbReference type="Proteomes" id="UP000054314">
    <property type="component" value="Unassembled WGS sequence"/>
</dbReference>
<feature type="non-terminal residue" evidence="3">
    <location>
        <position position="1"/>
    </location>
</feature>
<dbReference type="PANTHER" id="PTHR43767">
    <property type="entry name" value="LONG-CHAIN-FATTY-ACID--COA LIGASE"/>
    <property type="match status" value="1"/>
</dbReference>
<reference evidence="3 4" key="1">
    <citation type="submission" date="2013-08" db="EMBL/GenBank/DDBJ databases">
        <title>Genome sequencing of Cellulomonas bogoriensis 69B4.</title>
        <authorList>
            <person name="Chen F."/>
            <person name="Li Y."/>
            <person name="Wang G."/>
        </authorList>
    </citation>
    <scope>NUCLEOTIDE SEQUENCE [LARGE SCALE GENOMIC DNA]</scope>
    <source>
        <strain evidence="3 4">69B4</strain>
    </source>
</reference>
<dbReference type="GO" id="GO:0016878">
    <property type="term" value="F:acid-thiol ligase activity"/>
    <property type="evidence" value="ECO:0007669"/>
    <property type="project" value="UniProtKB-ARBA"/>
</dbReference>
<dbReference type="PANTHER" id="PTHR43767:SF1">
    <property type="entry name" value="NONRIBOSOMAL PEPTIDE SYNTHASE PES1 (EUROFUNG)-RELATED"/>
    <property type="match status" value="1"/>
</dbReference>
<dbReference type="Gene3D" id="3.30.300.30">
    <property type="match status" value="1"/>
</dbReference>
<dbReference type="RefSeq" id="WP_035063308.1">
    <property type="nucleotide sequence ID" value="NZ_AXCZ01000426.1"/>
</dbReference>
<dbReference type="InterPro" id="IPR050237">
    <property type="entry name" value="ATP-dep_AMP-bd_enzyme"/>
</dbReference>
<dbReference type="InterPro" id="IPR042099">
    <property type="entry name" value="ANL_N_sf"/>
</dbReference>
<dbReference type="Gene3D" id="3.40.50.12780">
    <property type="entry name" value="N-terminal domain of ligase-like"/>
    <property type="match status" value="1"/>
</dbReference>
<evidence type="ECO:0000313" key="3">
    <source>
        <dbReference type="EMBL" id="KGM08325.1"/>
    </source>
</evidence>
<dbReference type="SUPFAM" id="SSF56801">
    <property type="entry name" value="Acetyl-CoA synthetase-like"/>
    <property type="match status" value="1"/>
</dbReference>
<dbReference type="Pfam" id="PF00501">
    <property type="entry name" value="AMP-binding"/>
    <property type="match status" value="1"/>
</dbReference>
<evidence type="ECO:0000259" key="2">
    <source>
        <dbReference type="Pfam" id="PF13193"/>
    </source>
</evidence>
<dbReference type="Pfam" id="PF13193">
    <property type="entry name" value="AMP-binding_C"/>
    <property type="match status" value="1"/>
</dbReference>
<dbReference type="EMBL" id="AXCZ01000426">
    <property type="protein sequence ID" value="KGM08325.1"/>
    <property type="molecule type" value="Genomic_DNA"/>
</dbReference>
<proteinExistence type="predicted"/>
<evidence type="ECO:0000259" key="1">
    <source>
        <dbReference type="Pfam" id="PF00501"/>
    </source>
</evidence>
<name>A0A0A0BKF7_9CELL</name>
<dbReference type="InterPro" id="IPR025110">
    <property type="entry name" value="AMP-bd_C"/>
</dbReference>
<sequence length="202" mass="20751">TGGRPAGPVYTALVPTQLHRAVTAATHDPDLRATLARLDAVLVGGAATPRPLLERARGLGLRVVTTYGMTETCGGCVYDGVPLPGVRVDVRDHVVHLGGSVLARGYLGRPDLDDAAFTTLEGMRWLRTTDLGALTTARTDDGVRLTVHGRADDVVVTGGVKVPPGPVEDALDGAPGVGQVCVVGVPDAEWGQALTAVVVAAP</sequence>
<gene>
    <name evidence="3" type="ORF">N869_12830</name>
</gene>
<dbReference type="OrthoDB" id="9803968at2"/>
<feature type="domain" description="AMP-dependent synthetase/ligase" evidence="1">
    <location>
        <begin position="9"/>
        <end position="92"/>
    </location>
</feature>